<feature type="region of interest" description="Disordered" evidence="2">
    <location>
        <begin position="828"/>
        <end position="861"/>
    </location>
</feature>
<dbReference type="AlphaFoldDB" id="A0A2H0V3P7"/>
<feature type="region of interest" description="Disordered" evidence="2">
    <location>
        <begin position="1"/>
        <end position="42"/>
    </location>
</feature>
<organism evidence="3 4">
    <name type="scientific">Candidatus Falkowbacteria bacterium CG10_big_fil_rev_8_21_14_0_10_39_11</name>
    <dbReference type="NCBI Taxonomy" id="1974565"/>
    <lineage>
        <taxon>Bacteria</taxon>
        <taxon>Candidatus Falkowiibacteriota</taxon>
    </lineage>
</organism>
<proteinExistence type="predicted"/>
<gene>
    <name evidence="3" type="ORF">COT97_05115</name>
</gene>
<keyword evidence="1" id="KW-0175">Coiled coil</keyword>
<feature type="compositionally biased region" description="Low complexity" evidence="2">
    <location>
        <begin position="383"/>
        <end position="401"/>
    </location>
</feature>
<protein>
    <submittedName>
        <fullName evidence="3">Uncharacterized protein</fullName>
    </submittedName>
</protein>
<feature type="coiled-coil region" evidence="1">
    <location>
        <begin position="204"/>
        <end position="231"/>
    </location>
</feature>
<comment type="caution">
    <text evidence="3">The sequence shown here is derived from an EMBL/GenBank/DDBJ whole genome shotgun (WGS) entry which is preliminary data.</text>
</comment>
<evidence type="ECO:0000313" key="3">
    <source>
        <dbReference type="EMBL" id="PIR93717.1"/>
    </source>
</evidence>
<accession>A0A2H0V3P7</accession>
<feature type="coiled-coil region" evidence="1">
    <location>
        <begin position="108"/>
        <end position="142"/>
    </location>
</feature>
<evidence type="ECO:0000256" key="1">
    <source>
        <dbReference type="SAM" id="Coils"/>
    </source>
</evidence>
<feature type="region of interest" description="Disordered" evidence="2">
    <location>
        <begin position="367"/>
        <end position="408"/>
    </location>
</feature>
<feature type="region of interest" description="Disordered" evidence="2">
    <location>
        <begin position="659"/>
        <end position="678"/>
    </location>
</feature>
<sequence>MPKPAKQLKTAATEETTAPKLEVIEGGKTETPEQEPATPETLTTKVPEGFFNKLWEQMQKKLAPEATQTGELRFSVFQKMMRPFGGKAFWEQTVANLENPKAQEKTIEDIIKRGLDRAQEEKKRLSAEIATTTTQIQTAAERIGAKAPETIPGMSDLEAELEALDITFGNFSQTIPDKAPQGTIGTELGYQHPTRDIADMSDLEKSLTIKNQQATEEIQNLQQEVEEYIKSGKIDAARQVFKTDKKDIFNKFAIYLRKEDQESLDAIDAKIFKLETLKTLKSPKNKLEKNYLSAEHQSIMIKTEKHIKQMLAENSSPEEISAYFSEQINKIAQESTKIAKGDNSLADKISAQAALWIHKIHQIMDEQTSSKKTSVPKKQTAIETETPTPPASESVPTTSTETTEEPRVLGELRHDLENLRTRIDTVIKARRPELAHEDLKYFEDDVLGDPSIIRQLDSKTLREFHKQLRQYETDLNEAAAKISSAERLTTLNQLLGNIENAFNKLGADKSEAEKQQDFDRLITNSFEVQSLLNNIPAGRRQAAEAKIAKIKSLIQTKAAKPKTEKKEPVIMDKRISKTPDGKYMAQIPSTFMETPAGKWIPAGLRPKEFDRLSDAEKELAAADAQEALYNNEAPLSPSVSTSAIPPEAEAAVQEKITADTKENQAESGEPINESEELPDEELLEFKEKPLSERPEVKALFKQAYKIKKLTANGDVLQALSVIDKQFGPVFQQIQLSSKYNLAHKRSAEVFLQKLLIEISKKTGETQNEISTLFSEAKNSIKKNNSAVAEEQIFEAVALSEQIYSADTPQGKDILDRIKKQAEELKKQLAEKKETSKESPPKSAKPEAKENKDKNIEGEKKENLEKTQEFLKTALDTLEKEWKALITPIYAEAFGVDLNENQAVYDQIMNKKPGYKKGLKDALKHLSDEFKKPGSDIFKLLSTPTASEFNLQIRMNAGGAGMGIDSPEAVTKYLKQITKEGDTTDAENGLSRNFNWALKTLFQKLKPILLEKTKETDKTKKNKPAGSPKK</sequence>
<feature type="compositionally biased region" description="Basic and acidic residues" evidence="2">
    <location>
        <begin position="22"/>
        <end position="31"/>
    </location>
</feature>
<evidence type="ECO:0000313" key="4">
    <source>
        <dbReference type="Proteomes" id="UP000229901"/>
    </source>
</evidence>
<dbReference type="EMBL" id="PFAP01000041">
    <property type="protein sequence ID" value="PIR93717.1"/>
    <property type="molecule type" value="Genomic_DNA"/>
</dbReference>
<feature type="coiled-coil region" evidence="1">
    <location>
        <begin position="461"/>
        <end position="515"/>
    </location>
</feature>
<feature type="compositionally biased region" description="Polar residues" evidence="2">
    <location>
        <begin position="367"/>
        <end position="377"/>
    </location>
</feature>
<dbReference type="Proteomes" id="UP000229901">
    <property type="component" value="Unassembled WGS sequence"/>
</dbReference>
<name>A0A2H0V3P7_9BACT</name>
<reference evidence="4" key="1">
    <citation type="submission" date="2017-09" db="EMBL/GenBank/DDBJ databases">
        <title>Depth-based differentiation of microbial function through sediment-hosted aquifers and enrichment of novel symbionts in the deep terrestrial subsurface.</title>
        <authorList>
            <person name="Probst A.J."/>
            <person name="Ladd B."/>
            <person name="Jarett J.K."/>
            <person name="Geller-Mcgrath D.E."/>
            <person name="Sieber C.M.K."/>
            <person name="Emerson J.B."/>
            <person name="Anantharaman K."/>
            <person name="Thomas B.C."/>
            <person name="Malmstrom R."/>
            <person name="Stieglmeier M."/>
            <person name="Klingl A."/>
            <person name="Woyke T."/>
            <person name="Ryan C.M."/>
            <person name="Banfield J.F."/>
        </authorList>
    </citation>
    <scope>NUCLEOTIDE SEQUENCE [LARGE SCALE GENOMIC DNA]</scope>
</reference>
<evidence type="ECO:0000256" key="2">
    <source>
        <dbReference type="SAM" id="MobiDB-lite"/>
    </source>
</evidence>